<dbReference type="InterPro" id="IPR000504">
    <property type="entry name" value="RRM_dom"/>
</dbReference>
<evidence type="ECO:0000256" key="2">
    <source>
        <dbReference type="ARBA" id="ARBA00022884"/>
    </source>
</evidence>
<dbReference type="SUPFAM" id="SSF54928">
    <property type="entry name" value="RNA-binding domain, RBD"/>
    <property type="match status" value="1"/>
</dbReference>
<organism evidence="5 6">
    <name type="scientific">Romanomermis culicivorax</name>
    <name type="common">Nematode worm</name>
    <dbReference type="NCBI Taxonomy" id="13658"/>
    <lineage>
        <taxon>Eukaryota</taxon>
        <taxon>Metazoa</taxon>
        <taxon>Ecdysozoa</taxon>
        <taxon>Nematoda</taxon>
        <taxon>Enoplea</taxon>
        <taxon>Dorylaimia</taxon>
        <taxon>Mermithida</taxon>
        <taxon>Mermithoidea</taxon>
        <taxon>Mermithidae</taxon>
        <taxon>Romanomermis</taxon>
    </lineage>
</organism>
<evidence type="ECO:0000313" key="6">
    <source>
        <dbReference type="WBParaSite" id="nRc.2.0.1.t42575-RA"/>
    </source>
</evidence>
<dbReference type="InterPro" id="IPR012677">
    <property type="entry name" value="Nucleotide-bd_a/b_plait_sf"/>
</dbReference>
<keyword evidence="1" id="KW-0677">Repeat</keyword>
<dbReference type="SMART" id="SM00360">
    <property type="entry name" value="RRM"/>
    <property type="match status" value="2"/>
</dbReference>
<dbReference type="AlphaFoldDB" id="A0A915KUV6"/>
<dbReference type="FunFam" id="3.30.70.330:FF:000007">
    <property type="entry name" value="CUGBP Elav-like family member 4 isoform 3"/>
    <property type="match status" value="1"/>
</dbReference>
<dbReference type="InterPro" id="IPR035979">
    <property type="entry name" value="RBD_domain_sf"/>
</dbReference>
<evidence type="ECO:0000256" key="3">
    <source>
        <dbReference type="PROSITE-ProRule" id="PRU00176"/>
    </source>
</evidence>
<dbReference type="PROSITE" id="PS50102">
    <property type="entry name" value="RRM"/>
    <property type="match status" value="1"/>
</dbReference>
<dbReference type="WBParaSite" id="nRc.2.0.1.t42575-RA">
    <property type="protein sequence ID" value="nRc.2.0.1.t42575-RA"/>
    <property type="gene ID" value="nRc.2.0.1.g42575"/>
</dbReference>
<dbReference type="OMA" id="FTGMHKX"/>
<dbReference type="CDD" id="cd12635">
    <property type="entry name" value="RRM2_CELF3_4_5_6"/>
    <property type="match status" value="1"/>
</dbReference>
<proteinExistence type="predicted"/>
<dbReference type="Proteomes" id="UP000887565">
    <property type="component" value="Unplaced"/>
</dbReference>
<dbReference type="Gene3D" id="3.30.70.330">
    <property type="match status" value="2"/>
</dbReference>
<dbReference type="PANTHER" id="PTHR24012">
    <property type="entry name" value="RNA BINDING PROTEIN"/>
    <property type="match status" value="1"/>
</dbReference>
<accession>A0A915KUV6</accession>
<feature type="domain" description="RRM" evidence="4">
    <location>
        <begin position="94"/>
        <end position="182"/>
    </location>
</feature>
<evidence type="ECO:0000259" key="4">
    <source>
        <dbReference type="PROSITE" id="PS50102"/>
    </source>
</evidence>
<reference evidence="6" key="1">
    <citation type="submission" date="2022-11" db="UniProtKB">
        <authorList>
            <consortium name="WormBaseParasite"/>
        </authorList>
    </citation>
    <scope>IDENTIFICATION</scope>
</reference>
<dbReference type="GO" id="GO:0003723">
    <property type="term" value="F:RNA binding"/>
    <property type="evidence" value="ECO:0007669"/>
    <property type="project" value="UniProtKB-UniRule"/>
</dbReference>
<keyword evidence="2 3" id="KW-0694">RNA-binding</keyword>
<protein>
    <submittedName>
        <fullName evidence="6">RRM domain-containing protein</fullName>
    </submittedName>
</protein>
<name>A0A915KUV6_ROMCU</name>
<dbReference type="Pfam" id="PF00076">
    <property type="entry name" value="RRM_1"/>
    <property type="match status" value="2"/>
</dbReference>
<sequence>MYLFDKNNKKHINIRENPLSDPYSRSSETVDLRSTYRSSRVTKIIDVPTFYDDRLTGLVDLMRHNPSINSLRPIECTMNRPMQVKAADSESQDRKLFVGMLSKQQNEDDIRRMFEPYGTIEECTVLRGPDGLSKVSYICIRTGCAFVKYICHTEAQAAIAALHGSRTMPGASSSLVVKFADTEKERQLRRMQQMAAQMGLLNPLLLNQMGALTTAYQQLSAEQAALVASAAVAQTTPAAAYFAPIAMAPTPAISLAPFAATSFLPTASLAAQALSAQSLNGALAAAGGIPSPTTAAFTNETISAGATAANAAYQSTLQAYAAAGATPLLYDQNSANNLTFQQAIAAQQASLFPQAQKEGFVSFDNPSSSQAAIQAMNGFQIGMKRLKVQLKRPKDANKPY</sequence>
<evidence type="ECO:0000256" key="1">
    <source>
        <dbReference type="ARBA" id="ARBA00022737"/>
    </source>
</evidence>
<keyword evidence="5" id="KW-1185">Reference proteome</keyword>
<evidence type="ECO:0000313" key="5">
    <source>
        <dbReference type="Proteomes" id="UP000887565"/>
    </source>
</evidence>